<feature type="binding site" evidence="7">
    <location>
        <position position="162"/>
    </location>
    <ligand>
        <name>a divalent metal cation</name>
        <dbReference type="ChEBI" id="CHEBI:60240"/>
        <note>ligand shared between dimeric partners</note>
    </ligand>
</feature>
<dbReference type="GO" id="GO:0005737">
    <property type="term" value="C:cytoplasm"/>
    <property type="evidence" value="ECO:0007669"/>
    <property type="project" value="UniProtKB-SubCell"/>
</dbReference>
<accession>A0A7H1NPG6</accession>
<keyword evidence="9" id="KW-1185">Reference proteome</keyword>
<dbReference type="GO" id="GO:0051287">
    <property type="term" value="F:NAD binding"/>
    <property type="evidence" value="ECO:0007669"/>
    <property type="project" value="InterPro"/>
</dbReference>
<dbReference type="GO" id="GO:0042823">
    <property type="term" value="P:pyridoxal phosphate biosynthetic process"/>
    <property type="evidence" value="ECO:0007669"/>
    <property type="project" value="UniProtKB-UniRule"/>
</dbReference>
<dbReference type="GO" id="GO:0050570">
    <property type="term" value="F:4-hydroxythreonine-4-phosphate dehydrogenase activity"/>
    <property type="evidence" value="ECO:0007669"/>
    <property type="project" value="UniProtKB-UniRule"/>
</dbReference>
<evidence type="ECO:0000256" key="6">
    <source>
        <dbReference type="ARBA" id="ARBA00023096"/>
    </source>
</evidence>
<dbReference type="GO" id="GO:0008270">
    <property type="term" value="F:zinc ion binding"/>
    <property type="evidence" value="ECO:0007669"/>
    <property type="project" value="UniProtKB-UniRule"/>
</dbReference>
<feature type="binding site" evidence="7">
    <location>
        <position position="279"/>
    </location>
    <ligand>
        <name>substrate</name>
    </ligand>
</feature>
<feature type="binding site" evidence="7">
    <location>
        <position position="131"/>
    </location>
    <ligand>
        <name>substrate</name>
    </ligand>
</feature>
<dbReference type="InterPro" id="IPR037510">
    <property type="entry name" value="PdxA"/>
</dbReference>
<dbReference type="SUPFAM" id="SSF53659">
    <property type="entry name" value="Isocitrate/Isopropylmalate dehydrogenase-like"/>
    <property type="match status" value="1"/>
</dbReference>
<dbReference type="Proteomes" id="UP000516349">
    <property type="component" value="Chromosome"/>
</dbReference>
<feature type="binding site" evidence="7">
    <location>
        <position position="262"/>
    </location>
    <ligand>
        <name>a divalent metal cation</name>
        <dbReference type="ChEBI" id="CHEBI:60240"/>
        <note>ligand shared between dimeric partners</note>
    </ligand>
</feature>
<dbReference type="PANTHER" id="PTHR30004">
    <property type="entry name" value="4-HYDROXYTHREONINE-4-PHOSPHATE DEHYDROGENASE"/>
    <property type="match status" value="1"/>
</dbReference>
<evidence type="ECO:0000313" key="8">
    <source>
        <dbReference type="EMBL" id="QNT77676.1"/>
    </source>
</evidence>
<comment type="similarity">
    <text evidence="7">Belongs to the PdxA family.</text>
</comment>
<keyword evidence="1 7" id="KW-0963">Cytoplasm</keyword>
<evidence type="ECO:0000313" key="9">
    <source>
        <dbReference type="Proteomes" id="UP000516349"/>
    </source>
</evidence>
<dbReference type="NCBIfam" id="NF003699">
    <property type="entry name" value="PRK05312.1"/>
    <property type="match status" value="1"/>
</dbReference>
<evidence type="ECO:0000256" key="4">
    <source>
        <dbReference type="ARBA" id="ARBA00023002"/>
    </source>
</evidence>
<dbReference type="HAMAP" id="MF_00536">
    <property type="entry name" value="PdxA"/>
    <property type="match status" value="1"/>
</dbReference>
<sequence length="336" mass="36082">MMLVLTMGDPAGISAEITAKAWAKLRETEVAFALVGDPLWFSSMCPDTPIVVVEESLGDARRVFKNAVPCIPVVLKHPAQAGIPSVKNAPSVVESIEKAVVLTLSGKAQAVVTNPISKTTLCQAGFMYPGHTEFISSLCGAEREEVMMMVGPTLKVALTSVHVPLRQAIDGLTIERLVFVGRKTWRALKEDFGIPHPRLAIAGLNPHAGESGYMGREEIEIVVPAITTLRAEGIDISGPWAADSMFTPFSRKQYDAAVCLYHDQGLIPFKTVEMDLGVNVTTGLPLVRTSPDHGTAFNIAGHGLADETSLVEALKTAVEIAATRKKYHEAMLANSQ</sequence>
<dbReference type="GO" id="GO:0050897">
    <property type="term" value="F:cobalt ion binding"/>
    <property type="evidence" value="ECO:0007669"/>
    <property type="project" value="UniProtKB-UniRule"/>
</dbReference>
<dbReference type="EC" id="1.1.1.262" evidence="7"/>
<comment type="pathway">
    <text evidence="7">Cofactor biosynthesis; pyridoxine 5'-phosphate biosynthesis; pyridoxine 5'-phosphate from D-erythrose 4-phosphate: step 4/5.</text>
</comment>
<evidence type="ECO:0000256" key="2">
    <source>
        <dbReference type="ARBA" id="ARBA00022723"/>
    </source>
</evidence>
<name>A0A7H1NPG6_9PROT</name>
<feature type="binding site" evidence="7">
    <location>
        <position position="132"/>
    </location>
    <ligand>
        <name>substrate</name>
    </ligand>
</feature>
<dbReference type="NCBIfam" id="TIGR00557">
    <property type="entry name" value="pdxA"/>
    <property type="match status" value="1"/>
</dbReference>
<keyword evidence="2 7" id="KW-0479">Metal-binding</keyword>
<keyword evidence="7" id="KW-0170">Cobalt</keyword>
<dbReference type="GO" id="GO:0008615">
    <property type="term" value="P:pyridoxine biosynthetic process"/>
    <property type="evidence" value="ECO:0007669"/>
    <property type="project" value="UniProtKB-UniRule"/>
</dbReference>
<dbReference type="GO" id="GO:0000287">
    <property type="term" value="F:magnesium ion binding"/>
    <property type="evidence" value="ECO:0007669"/>
    <property type="project" value="UniProtKB-UniRule"/>
</dbReference>
<dbReference type="EMBL" id="CP060244">
    <property type="protein sequence ID" value="QNT77676.1"/>
    <property type="molecule type" value="Genomic_DNA"/>
</dbReference>
<keyword evidence="7" id="KW-0862">Zinc</keyword>
<dbReference type="AlphaFoldDB" id="A0A7H1NPG6"/>
<keyword evidence="3 7" id="KW-0521">NADP</keyword>
<dbReference type="Pfam" id="PF04166">
    <property type="entry name" value="PdxA"/>
    <property type="match status" value="1"/>
</dbReference>
<dbReference type="KEGG" id="ebla:JGUZn3_04260"/>
<protein>
    <recommendedName>
        <fullName evidence="7">4-hydroxythreonine-4-phosphate dehydrogenase</fullName>
        <ecNumber evidence="7">1.1.1.262</ecNumber>
    </recommendedName>
    <alternativeName>
        <fullName evidence="7">4-(phosphohydroxy)-L-threonine dehydrogenase</fullName>
    </alternativeName>
</protein>
<dbReference type="UniPathway" id="UPA00244">
    <property type="reaction ID" value="UER00312"/>
</dbReference>
<dbReference type="PANTHER" id="PTHR30004:SF6">
    <property type="entry name" value="D-THREONATE 4-PHOSPHATE DEHYDROGENASE"/>
    <property type="match status" value="1"/>
</dbReference>
<comment type="subcellular location">
    <subcellularLocation>
        <location evidence="7">Cytoplasm</location>
    </subcellularLocation>
</comment>
<comment type="function">
    <text evidence="7">Catalyzes the NAD(P)-dependent oxidation of 4-(phosphooxy)-L-threonine (HTP) into 2-amino-3-oxo-4-(phosphooxy)butyric acid which spontaneously decarboxylates to form 3-amino-2-oxopropyl phosphate (AHAP).</text>
</comment>
<evidence type="ECO:0000256" key="3">
    <source>
        <dbReference type="ARBA" id="ARBA00022857"/>
    </source>
</evidence>
<proteinExistence type="inferred from homology"/>
<feature type="binding site" evidence="7">
    <location>
        <position position="288"/>
    </location>
    <ligand>
        <name>substrate</name>
    </ligand>
</feature>
<keyword evidence="7" id="KW-0460">Magnesium</keyword>
<dbReference type="InterPro" id="IPR005255">
    <property type="entry name" value="PdxA_fam"/>
</dbReference>
<keyword evidence="6 7" id="KW-0664">Pyridoxine biosynthesis</keyword>
<evidence type="ECO:0000256" key="1">
    <source>
        <dbReference type="ARBA" id="ARBA00022490"/>
    </source>
</evidence>
<feature type="binding site" evidence="7">
    <location>
        <position position="207"/>
    </location>
    <ligand>
        <name>a divalent metal cation</name>
        <dbReference type="ChEBI" id="CHEBI:60240"/>
        <note>ligand shared between dimeric partners</note>
    </ligand>
</feature>
<gene>
    <name evidence="7 8" type="primary">pdxA</name>
    <name evidence="8" type="ORF">JGUZn3_04260</name>
</gene>
<reference evidence="8 9" key="1">
    <citation type="submission" date="2020-08" db="EMBL/GenBank/DDBJ databases">
        <title>Complete genome sequence of Entomobacter blattae G55GP.</title>
        <authorList>
            <person name="Poehlein A."/>
            <person name="Guzman J."/>
            <person name="Daniel R."/>
            <person name="Vilcinskas A."/>
        </authorList>
    </citation>
    <scope>NUCLEOTIDE SEQUENCE [LARGE SCALE GENOMIC DNA]</scope>
    <source>
        <strain evidence="8 9">G55GP</strain>
    </source>
</reference>
<evidence type="ECO:0000256" key="7">
    <source>
        <dbReference type="HAMAP-Rule" id="MF_00536"/>
    </source>
</evidence>
<feature type="binding site" evidence="7">
    <location>
        <position position="270"/>
    </location>
    <ligand>
        <name>substrate</name>
    </ligand>
</feature>
<keyword evidence="5 7" id="KW-0520">NAD</keyword>
<comment type="subunit">
    <text evidence="7">Homodimer.</text>
</comment>
<comment type="cofactor">
    <cofactor evidence="7">
        <name>Zn(2+)</name>
        <dbReference type="ChEBI" id="CHEBI:29105"/>
    </cofactor>
    <cofactor evidence="7">
        <name>Mg(2+)</name>
        <dbReference type="ChEBI" id="CHEBI:18420"/>
    </cofactor>
    <cofactor evidence="7">
        <name>Co(2+)</name>
        <dbReference type="ChEBI" id="CHEBI:48828"/>
    </cofactor>
    <text evidence="7">Binds 1 divalent metal cation per subunit. Can use ions such as Zn(2+), Mg(2+) or Co(2+).</text>
</comment>
<dbReference type="Gene3D" id="3.40.718.10">
    <property type="entry name" value="Isopropylmalate Dehydrogenase"/>
    <property type="match status" value="1"/>
</dbReference>
<comment type="miscellaneous">
    <text evidence="7">The active site is located at the dimer interface.</text>
</comment>
<keyword evidence="4 7" id="KW-0560">Oxidoreductase</keyword>
<comment type="catalytic activity">
    <reaction evidence="7">
        <text>4-(phosphooxy)-L-threonine + NAD(+) = 3-amino-2-oxopropyl phosphate + CO2 + NADH</text>
        <dbReference type="Rhea" id="RHEA:32275"/>
        <dbReference type="ChEBI" id="CHEBI:16526"/>
        <dbReference type="ChEBI" id="CHEBI:57279"/>
        <dbReference type="ChEBI" id="CHEBI:57540"/>
        <dbReference type="ChEBI" id="CHEBI:57945"/>
        <dbReference type="ChEBI" id="CHEBI:58452"/>
        <dbReference type="EC" id="1.1.1.262"/>
    </reaction>
</comment>
<evidence type="ECO:0000256" key="5">
    <source>
        <dbReference type="ARBA" id="ARBA00023027"/>
    </source>
</evidence>
<organism evidence="8 9">
    <name type="scientific">Entomobacter blattae</name>
    <dbReference type="NCBI Taxonomy" id="2762277"/>
    <lineage>
        <taxon>Bacteria</taxon>
        <taxon>Pseudomonadati</taxon>
        <taxon>Pseudomonadota</taxon>
        <taxon>Alphaproteobacteria</taxon>
        <taxon>Acetobacterales</taxon>
        <taxon>Acetobacteraceae</taxon>
        <taxon>Entomobacter</taxon>
    </lineage>
</organism>